<keyword evidence="9" id="KW-0406">Ion transport</keyword>
<proteinExistence type="predicted"/>
<dbReference type="PANTHER" id="PTHR11537:SF254">
    <property type="entry name" value="POTASSIUM VOLTAGE-GATED CHANNEL PROTEIN SHAB"/>
    <property type="match status" value="1"/>
</dbReference>
<gene>
    <name evidence="14" type="ORF">AB1Y20_020126</name>
</gene>
<feature type="transmembrane region" description="Helical" evidence="12">
    <location>
        <begin position="265"/>
        <end position="287"/>
    </location>
</feature>
<evidence type="ECO:0000256" key="7">
    <source>
        <dbReference type="ARBA" id="ARBA00022958"/>
    </source>
</evidence>
<evidence type="ECO:0000256" key="4">
    <source>
        <dbReference type="ARBA" id="ARBA00022692"/>
    </source>
</evidence>
<comment type="subcellular location">
    <subcellularLocation>
        <location evidence="1">Membrane</location>
        <topology evidence="1">Multi-pass membrane protein</topology>
    </subcellularLocation>
</comment>
<evidence type="ECO:0000313" key="14">
    <source>
        <dbReference type="EMBL" id="KAL1525261.1"/>
    </source>
</evidence>
<dbReference type="GO" id="GO:0001508">
    <property type="term" value="P:action potential"/>
    <property type="evidence" value="ECO:0007669"/>
    <property type="project" value="TreeGrafter"/>
</dbReference>
<feature type="domain" description="Ion transport" evidence="13">
    <location>
        <begin position="42"/>
        <end position="293"/>
    </location>
</feature>
<evidence type="ECO:0000256" key="1">
    <source>
        <dbReference type="ARBA" id="ARBA00004141"/>
    </source>
</evidence>
<dbReference type="InterPro" id="IPR028325">
    <property type="entry name" value="VG_K_chnl"/>
</dbReference>
<keyword evidence="10 12" id="KW-0472">Membrane</keyword>
<dbReference type="AlphaFoldDB" id="A0AB34JTR9"/>
<dbReference type="EMBL" id="JBGBPQ010000004">
    <property type="protein sequence ID" value="KAL1525261.1"/>
    <property type="molecule type" value="Genomic_DNA"/>
</dbReference>
<evidence type="ECO:0000256" key="8">
    <source>
        <dbReference type="ARBA" id="ARBA00022989"/>
    </source>
</evidence>
<accession>A0AB34JTR9</accession>
<comment type="caution">
    <text evidence="14">The sequence shown here is derived from an EMBL/GenBank/DDBJ whole genome shotgun (WGS) entry which is preliminary data.</text>
</comment>
<sequence length="386" mass="41981">MEGSLVTPLGQSTPLVREPGWKATVHDLLFRPSSSPRARRLHLATCALIILSTACFVIESFASVHAWALWDVVDGIVCVLFTLEYSLRVYVAPYGRGDEVSSPAPPRSSSRWHVVRQPLSVIDLCAIAPFWIELFLSLFGSLIPIASLQLLRALRLVRVLRLLRFAEESQELRALADCVTRVLPALRLLVFFLTLELVIIGGLVFHAERGSLSSSGDAWLAAGEDQEDGELSQFQNIADAAWWTLVTVTTVGYGDMYPITWPGRLVGSVAMLTGVVALSALVSIIGTEMAGIKKPERRVDPLTIARPSAARAPPLHQSAPVHENSSEVASGMLPSQVAAAIREHTLALKLVLQQAQDLAPEQSAECVQVLRHAAVDSLEALVRILE</sequence>
<dbReference type="InterPro" id="IPR027359">
    <property type="entry name" value="Volt_channel_dom_sf"/>
</dbReference>
<evidence type="ECO:0000256" key="12">
    <source>
        <dbReference type="SAM" id="Phobius"/>
    </source>
</evidence>
<feature type="transmembrane region" description="Helical" evidence="12">
    <location>
        <begin position="130"/>
        <end position="151"/>
    </location>
</feature>
<evidence type="ECO:0000313" key="15">
    <source>
        <dbReference type="Proteomes" id="UP001515480"/>
    </source>
</evidence>
<dbReference type="GO" id="GO:0005249">
    <property type="term" value="F:voltage-gated potassium channel activity"/>
    <property type="evidence" value="ECO:0007669"/>
    <property type="project" value="InterPro"/>
</dbReference>
<dbReference type="SUPFAM" id="SSF81324">
    <property type="entry name" value="Voltage-gated potassium channels"/>
    <property type="match status" value="1"/>
</dbReference>
<dbReference type="Gene3D" id="1.10.287.70">
    <property type="match status" value="1"/>
</dbReference>
<evidence type="ECO:0000256" key="10">
    <source>
        <dbReference type="ARBA" id="ARBA00023136"/>
    </source>
</evidence>
<evidence type="ECO:0000256" key="2">
    <source>
        <dbReference type="ARBA" id="ARBA00022448"/>
    </source>
</evidence>
<feature type="transmembrane region" description="Helical" evidence="12">
    <location>
        <begin position="41"/>
        <end position="62"/>
    </location>
</feature>
<protein>
    <recommendedName>
        <fullName evidence="13">Ion transport domain-containing protein</fullName>
    </recommendedName>
</protein>
<evidence type="ECO:0000256" key="6">
    <source>
        <dbReference type="ARBA" id="ARBA00022882"/>
    </source>
</evidence>
<keyword evidence="3" id="KW-0633">Potassium transport</keyword>
<keyword evidence="5" id="KW-0631">Potassium channel</keyword>
<evidence type="ECO:0000256" key="9">
    <source>
        <dbReference type="ARBA" id="ARBA00023065"/>
    </source>
</evidence>
<evidence type="ECO:0000256" key="11">
    <source>
        <dbReference type="ARBA" id="ARBA00023303"/>
    </source>
</evidence>
<dbReference type="Proteomes" id="UP001515480">
    <property type="component" value="Unassembled WGS sequence"/>
</dbReference>
<dbReference type="GO" id="GO:0008076">
    <property type="term" value="C:voltage-gated potassium channel complex"/>
    <property type="evidence" value="ECO:0007669"/>
    <property type="project" value="InterPro"/>
</dbReference>
<keyword evidence="11" id="KW-0407">Ion channel</keyword>
<evidence type="ECO:0000259" key="13">
    <source>
        <dbReference type="Pfam" id="PF00520"/>
    </source>
</evidence>
<dbReference type="Gene3D" id="1.20.120.350">
    <property type="entry name" value="Voltage-gated potassium channels. Chain C"/>
    <property type="match status" value="1"/>
</dbReference>
<feature type="transmembrane region" description="Helical" evidence="12">
    <location>
        <begin position="188"/>
        <end position="207"/>
    </location>
</feature>
<evidence type="ECO:0000256" key="3">
    <source>
        <dbReference type="ARBA" id="ARBA00022538"/>
    </source>
</evidence>
<keyword evidence="8 12" id="KW-1133">Transmembrane helix</keyword>
<keyword evidence="4 12" id="KW-0812">Transmembrane</keyword>
<dbReference type="PRINTS" id="PR00169">
    <property type="entry name" value="KCHANNEL"/>
</dbReference>
<dbReference type="InterPro" id="IPR005821">
    <property type="entry name" value="Ion_trans_dom"/>
</dbReference>
<evidence type="ECO:0000256" key="5">
    <source>
        <dbReference type="ARBA" id="ARBA00022826"/>
    </source>
</evidence>
<dbReference type="Pfam" id="PF00520">
    <property type="entry name" value="Ion_trans"/>
    <property type="match status" value="1"/>
</dbReference>
<keyword evidence="15" id="KW-1185">Reference proteome</keyword>
<keyword evidence="2" id="KW-0813">Transport</keyword>
<organism evidence="14 15">
    <name type="scientific">Prymnesium parvum</name>
    <name type="common">Toxic golden alga</name>
    <dbReference type="NCBI Taxonomy" id="97485"/>
    <lineage>
        <taxon>Eukaryota</taxon>
        <taxon>Haptista</taxon>
        <taxon>Haptophyta</taxon>
        <taxon>Prymnesiophyceae</taxon>
        <taxon>Prymnesiales</taxon>
        <taxon>Prymnesiaceae</taxon>
        <taxon>Prymnesium</taxon>
    </lineage>
</organism>
<keyword evidence="6" id="KW-0851">Voltage-gated channel</keyword>
<name>A0AB34JTR9_PRYPA</name>
<dbReference type="PANTHER" id="PTHR11537">
    <property type="entry name" value="VOLTAGE-GATED POTASSIUM CHANNEL"/>
    <property type="match status" value="1"/>
</dbReference>
<keyword evidence="7" id="KW-0630">Potassium</keyword>
<reference evidence="14 15" key="1">
    <citation type="journal article" date="2024" name="Science">
        <title>Giant polyketide synthase enzymes in the biosynthesis of giant marine polyether toxins.</title>
        <authorList>
            <person name="Fallon T.R."/>
            <person name="Shende V.V."/>
            <person name="Wierzbicki I.H."/>
            <person name="Pendleton A.L."/>
            <person name="Watervoot N.F."/>
            <person name="Auber R.P."/>
            <person name="Gonzalez D.J."/>
            <person name="Wisecaver J.H."/>
            <person name="Moore B.S."/>
        </authorList>
    </citation>
    <scope>NUCLEOTIDE SEQUENCE [LARGE SCALE GENOMIC DNA]</scope>
    <source>
        <strain evidence="14 15">12B1</strain>
    </source>
</reference>